<keyword evidence="3" id="KW-0997">Cell inner membrane</keyword>
<evidence type="ECO:0000256" key="5">
    <source>
        <dbReference type="ARBA" id="ARBA00022801"/>
    </source>
</evidence>
<dbReference type="GO" id="GO:0008441">
    <property type="term" value="F:3'(2'),5'-bisphosphate nucleotidase activity"/>
    <property type="evidence" value="ECO:0007669"/>
    <property type="project" value="InterPro"/>
</dbReference>
<dbReference type="GO" id="GO:0000103">
    <property type="term" value="P:sulfate assimilation"/>
    <property type="evidence" value="ECO:0007669"/>
    <property type="project" value="TreeGrafter"/>
</dbReference>
<dbReference type="PROSITE" id="PS00630">
    <property type="entry name" value="IMP_2"/>
    <property type="match status" value="1"/>
</dbReference>
<dbReference type="InterPro" id="IPR006240">
    <property type="entry name" value="CysQ"/>
</dbReference>
<dbReference type="Pfam" id="PF00459">
    <property type="entry name" value="Inositol_P"/>
    <property type="match status" value="1"/>
</dbReference>
<gene>
    <name evidence="9" type="ORF">MNBD_NITROSPIRAE02-195</name>
</gene>
<dbReference type="AlphaFoldDB" id="A0A3B1CQZ8"/>
<evidence type="ECO:0000256" key="7">
    <source>
        <dbReference type="ARBA" id="ARBA00023136"/>
    </source>
</evidence>
<dbReference type="PROSITE" id="PS00629">
    <property type="entry name" value="IMP_1"/>
    <property type="match status" value="1"/>
</dbReference>
<keyword evidence="4" id="KW-0479">Metal-binding</keyword>
<dbReference type="Gene3D" id="3.40.190.80">
    <property type="match status" value="1"/>
</dbReference>
<reference evidence="9" key="1">
    <citation type="submission" date="2018-06" db="EMBL/GenBank/DDBJ databases">
        <authorList>
            <person name="Zhirakovskaya E."/>
        </authorList>
    </citation>
    <scope>NUCLEOTIDE SEQUENCE</scope>
</reference>
<dbReference type="Gene3D" id="3.30.540.10">
    <property type="entry name" value="Fructose-1,6-Bisphosphatase, subunit A, domain 1"/>
    <property type="match status" value="1"/>
</dbReference>
<evidence type="ECO:0000256" key="2">
    <source>
        <dbReference type="ARBA" id="ARBA00022475"/>
    </source>
</evidence>
<dbReference type="GO" id="GO:0050427">
    <property type="term" value="P:3'-phosphoadenosine 5'-phosphosulfate metabolic process"/>
    <property type="evidence" value="ECO:0007669"/>
    <property type="project" value="TreeGrafter"/>
</dbReference>
<keyword evidence="6" id="KW-0460">Magnesium</keyword>
<accession>A0A3B1CQZ8</accession>
<dbReference type="GO" id="GO:0046854">
    <property type="term" value="P:phosphatidylinositol phosphate biosynthetic process"/>
    <property type="evidence" value="ECO:0007669"/>
    <property type="project" value="InterPro"/>
</dbReference>
<dbReference type="HAMAP" id="MF_02095">
    <property type="entry name" value="CysQ"/>
    <property type="match status" value="1"/>
</dbReference>
<proteinExistence type="inferred from homology"/>
<protein>
    <recommendedName>
        <fullName evidence="8">3'-phosphoadenosine 5'-phosphate phosphatase</fullName>
    </recommendedName>
</protein>
<dbReference type="InterPro" id="IPR050725">
    <property type="entry name" value="CysQ/Inositol_MonoPase"/>
</dbReference>
<dbReference type="InterPro" id="IPR000760">
    <property type="entry name" value="Inositol_monophosphatase-like"/>
</dbReference>
<dbReference type="InterPro" id="IPR020550">
    <property type="entry name" value="Inositol_monophosphatase_CS"/>
</dbReference>
<evidence type="ECO:0000256" key="8">
    <source>
        <dbReference type="ARBA" id="ARBA00044544"/>
    </source>
</evidence>
<evidence type="ECO:0000256" key="3">
    <source>
        <dbReference type="ARBA" id="ARBA00022519"/>
    </source>
</evidence>
<sequence>MNIHEYTINLIVSLLATKVAGDAILEVYDRDFGIEHKDDGSPLTLADRCSHEIIFDHLTSLPPEQLPVLSEEGKDIPYEERRTRDYYWLVDPLDGTKEFIKRNGEFTVNIALIHKDRPVLGVIYIPVKDTFYFAAEGLGTYKLEGSEKVGNLELREEKNNEKVIKDLLSDILRDSTRLPVMPSAGHRSGITIIGSRSHVTKEFEEFVDKMRKKYAEIEFISAGSSLKFCLVAEGKADIYPRFGPTMEWDTAAGQAIVEQAGGAVLDVETRKRMSYNKENLLNHWFIASLNSSIVYDI</sequence>
<evidence type="ECO:0000313" key="9">
    <source>
        <dbReference type="EMBL" id="VAX32996.1"/>
    </source>
</evidence>
<keyword evidence="2" id="KW-1003">Cell membrane</keyword>
<evidence type="ECO:0000256" key="6">
    <source>
        <dbReference type="ARBA" id="ARBA00022842"/>
    </source>
</evidence>
<dbReference type="PANTHER" id="PTHR43028">
    <property type="entry name" value="3'(2'),5'-BISPHOSPHATE NUCLEOTIDASE 1"/>
    <property type="match status" value="1"/>
</dbReference>
<organism evidence="9">
    <name type="scientific">hydrothermal vent metagenome</name>
    <dbReference type="NCBI Taxonomy" id="652676"/>
    <lineage>
        <taxon>unclassified sequences</taxon>
        <taxon>metagenomes</taxon>
        <taxon>ecological metagenomes</taxon>
    </lineage>
</organism>
<evidence type="ECO:0000256" key="4">
    <source>
        <dbReference type="ARBA" id="ARBA00022723"/>
    </source>
</evidence>
<keyword evidence="5 9" id="KW-0378">Hydrolase</keyword>
<keyword evidence="7" id="KW-0472">Membrane</keyword>
<name>A0A3B1CQZ8_9ZZZZ</name>
<dbReference type="GO" id="GO:0000287">
    <property type="term" value="F:magnesium ion binding"/>
    <property type="evidence" value="ECO:0007669"/>
    <property type="project" value="InterPro"/>
</dbReference>
<dbReference type="InterPro" id="IPR020583">
    <property type="entry name" value="Inositol_monoP_metal-BS"/>
</dbReference>
<comment type="similarity">
    <text evidence="1">Belongs to the inositol monophosphatase superfamily. CysQ family.</text>
</comment>
<dbReference type="EMBL" id="UOGH01000278">
    <property type="protein sequence ID" value="VAX32996.1"/>
    <property type="molecule type" value="Genomic_DNA"/>
</dbReference>
<evidence type="ECO:0000256" key="1">
    <source>
        <dbReference type="ARBA" id="ARBA00005289"/>
    </source>
</evidence>
<dbReference type="PANTHER" id="PTHR43028:SF5">
    <property type="entry name" value="3'(2'),5'-BISPHOSPHATE NUCLEOTIDASE 1"/>
    <property type="match status" value="1"/>
</dbReference>
<dbReference type="CDD" id="cd01638">
    <property type="entry name" value="CysQ"/>
    <property type="match status" value="1"/>
</dbReference>
<dbReference type="SUPFAM" id="SSF56655">
    <property type="entry name" value="Carbohydrate phosphatase"/>
    <property type="match status" value="1"/>
</dbReference>